<reference evidence="1" key="1">
    <citation type="submission" date="2020-03" db="EMBL/GenBank/DDBJ databases">
        <title>The deep terrestrial virosphere.</title>
        <authorList>
            <person name="Holmfeldt K."/>
            <person name="Nilsson E."/>
            <person name="Simone D."/>
            <person name="Lopez-Fernandez M."/>
            <person name="Wu X."/>
            <person name="de Brujin I."/>
            <person name="Lundin D."/>
            <person name="Andersson A."/>
            <person name="Bertilsson S."/>
            <person name="Dopson M."/>
        </authorList>
    </citation>
    <scope>NUCLEOTIDE SEQUENCE</scope>
    <source>
        <strain evidence="1">TM448A01898</strain>
        <strain evidence="2">TM448B01885</strain>
    </source>
</reference>
<dbReference type="EMBL" id="MT144218">
    <property type="protein sequence ID" value="QJA50805.1"/>
    <property type="molecule type" value="Genomic_DNA"/>
</dbReference>
<protein>
    <submittedName>
        <fullName evidence="1">Uncharacterized protein</fullName>
    </submittedName>
</protein>
<accession>A0A6H1ZU56</accession>
<proteinExistence type="predicted"/>
<evidence type="ECO:0000313" key="1">
    <source>
        <dbReference type="EMBL" id="QJA50805.1"/>
    </source>
</evidence>
<dbReference type="EMBL" id="MT144838">
    <property type="protein sequence ID" value="QJI00237.1"/>
    <property type="molecule type" value="Genomic_DNA"/>
</dbReference>
<organism evidence="1">
    <name type="scientific">viral metagenome</name>
    <dbReference type="NCBI Taxonomy" id="1070528"/>
    <lineage>
        <taxon>unclassified sequences</taxon>
        <taxon>metagenomes</taxon>
        <taxon>organismal metagenomes</taxon>
    </lineage>
</organism>
<dbReference type="AlphaFoldDB" id="A0A6H1ZU56"/>
<sequence length="62" mass="7343">MKTKDFLVGNKHRKRHILLHKYLDELVADFINHTNKLPSETTLMTLMKWSFEQTKETVSSNP</sequence>
<name>A0A6H1ZU56_9ZZZZ</name>
<evidence type="ECO:0000313" key="2">
    <source>
        <dbReference type="EMBL" id="QJI00237.1"/>
    </source>
</evidence>
<gene>
    <name evidence="1" type="ORF">TM448A01898_0019</name>
    <name evidence="2" type="ORF">TM448B01885_0007</name>
</gene>